<dbReference type="InterPro" id="IPR050177">
    <property type="entry name" value="Lipid_A_modif_metabolic_enz"/>
</dbReference>
<dbReference type="PANTHER" id="PTHR43245:SF58">
    <property type="entry name" value="BLL5923 PROTEIN"/>
    <property type="match status" value="1"/>
</dbReference>
<dbReference type="GO" id="GO:0003978">
    <property type="term" value="F:UDP-glucose 4-epimerase activity"/>
    <property type="evidence" value="ECO:0007669"/>
    <property type="project" value="UniProtKB-EC"/>
</dbReference>
<feature type="domain" description="NAD-dependent epimerase/dehydratase" evidence="1">
    <location>
        <begin position="35"/>
        <end position="265"/>
    </location>
</feature>
<evidence type="ECO:0000313" key="3">
    <source>
        <dbReference type="Proteomes" id="UP000316598"/>
    </source>
</evidence>
<dbReference type="Proteomes" id="UP000316598">
    <property type="component" value="Unassembled WGS sequence"/>
</dbReference>
<dbReference type="CDD" id="cd08946">
    <property type="entry name" value="SDR_e"/>
    <property type="match status" value="1"/>
</dbReference>
<dbReference type="Pfam" id="PF01370">
    <property type="entry name" value="Epimerase"/>
    <property type="match status" value="1"/>
</dbReference>
<dbReference type="InterPro" id="IPR001509">
    <property type="entry name" value="Epimerase_deHydtase"/>
</dbReference>
<proteinExistence type="predicted"/>
<keyword evidence="2" id="KW-0413">Isomerase</keyword>
<keyword evidence="3" id="KW-1185">Reference proteome</keyword>
<protein>
    <submittedName>
        <fullName evidence="2">UDP-glucose 4-epimerase</fullName>
        <ecNumber evidence="2">5.1.3.2</ecNumber>
    </submittedName>
</protein>
<sequence>MVCRQDKVRLSCSVHYTNDVIGNIDGAKREVNIGITGATGFLGHHLIETFAAQGHSIVAWSRDPDTVKLKGKAANADITWIRGRLGDQQASDELARRSDVLIHAAVFRDGDSFIGSEGDPIEYFDVNVTGSMRLLEAASQHEVNRFVFISSGAVHERVAPDRVLDETHPHWPASIYGAYKSSVESMIHAYGWSGRLDACTVRPTSIYGVTDPISKSKWFELVSDVVDGKTVKPTGGGKMVHAHDVAKAAWLCATTDQNVKGETFNTCDRFISHYEVATIAKEITGSKSEIEGDPKQAGNPMNTDKLEGLGFDFGHTKLLRATIADLIKAIQHSRQH</sequence>
<organism evidence="2 3">
    <name type="scientific">Rubripirellula amarantea</name>
    <dbReference type="NCBI Taxonomy" id="2527999"/>
    <lineage>
        <taxon>Bacteria</taxon>
        <taxon>Pseudomonadati</taxon>
        <taxon>Planctomycetota</taxon>
        <taxon>Planctomycetia</taxon>
        <taxon>Pirellulales</taxon>
        <taxon>Pirellulaceae</taxon>
        <taxon>Rubripirellula</taxon>
    </lineage>
</organism>
<accession>A0A5C5WR07</accession>
<name>A0A5C5WR07_9BACT</name>
<dbReference type="EMBL" id="SJPI01000001">
    <property type="protein sequence ID" value="TWT53246.1"/>
    <property type="molecule type" value="Genomic_DNA"/>
</dbReference>
<dbReference type="SUPFAM" id="SSF51735">
    <property type="entry name" value="NAD(P)-binding Rossmann-fold domains"/>
    <property type="match status" value="1"/>
</dbReference>
<dbReference type="PANTHER" id="PTHR43245">
    <property type="entry name" value="BIFUNCTIONAL POLYMYXIN RESISTANCE PROTEIN ARNA"/>
    <property type="match status" value="1"/>
</dbReference>
<dbReference type="AlphaFoldDB" id="A0A5C5WR07"/>
<dbReference type="EC" id="5.1.3.2" evidence="2"/>
<dbReference type="RefSeq" id="WP_146513496.1">
    <property type="nucleotide sequence ID" value="NZ_SJPI01000001.1"/>
</dbReference>
<gene>
    <name evidence="2" type="ORF">Pla22_08740</name>
</gene>
<reference evidence="2 3" key="1">
    <citation type="submission" date="2019-02" db="EMBL/GenBank/DDBJ databases">
        <title>Deep-cultivation of Planctomycetes and their phenomic and genomic characterization uncovers novel biology.</title>
        <authorList>
            <person name="Wiegand S."/>
            <person name="Jogler M."/>
            <person name="Boedeker C."/>
            <person name="Pinto D."/>
            <person name="Vollmers J."/>
            <person name="Rivas-Marin E."/>
            <person name="Kohn T."/>
            <person name="Peeters S.H."/>
            <person name="Heuer A."/>
            <person name="Rast P."/>
            <person name="Oberbeckmann S."/>
            <person name="Bunk B."/>
            <person name="Jeske O."/>
            <person name="Meyerdierks A."/>
            <person name="Storesund J.E."/>
            <person name="Kallscheuer N."/>
            <person name="Luecker S."/>
            <person name="Lage O.M."/>
            <person name="Pohl T."/>
            <person name="Merkel B.J."/>
            <person name="Hornburger P."/>
            <person name="Mueller R.-W."/>
            <person name="Bruemmer F."/>
            <person name="Labrenz M."/>
            <person name="Spormann A.M."/>
            <person name="Op Den Camp H."/>
            <person name="Overmann J."/>
            <person name="Amann R."/>
            <person name="Jetten M.S.M."/>
            <person name="Mascher T."/>
            <person name="Medema M.H."/>
            <person name="Devos D.P."/>
            <person name="Kaster A.-K."/>
            <person name="Ovreas L."/>
            <person name="Rohde M."/>
            <person name="Galperin M.Y."/>
            <person name="Jogler C."/>
        </authorList>
    </citation>
    <scope>NUCLEOTIDE SEQUENCE [LARGE SCALE GENOMIC DNA]</scope>
    <source>
        <strain evidence="2 3">Pla22</strain>
    </source>
</reference>
<dbReference type="Gene3D" id="3.40.50.720">
    <property type="entry name" value="NAD(P)-binding Rossmann-like Domain"/>
    <property type="match status" value="1"/>
</dbReference>
<evidence type="ECO:0000259" key="1">
    <source>
        <dbReference type="Pfam" id="PF01370"/>
    </source>
</evidence>
<comment type="caution">
    <text evidence="2">The sequence shown here is derived from an EMBL/GenBank/DDBJ whole genome shotgun (WGS) entry which is preliminary data.</text>
</comment>
<dbReference type="InterPro" id="IPR036291">
    <property type="entry name" value="NAD(P)-bd_dom_sf"/>
</dbReference>
<dbReference type="OrthoDB" id="9807212at2"/>
<evidence type="ECO:0000313" key="2">
    <source>
        <dbReference type="EMBL" id="TWT53246.1"/>
    </source>
</evidence>